<organism evidence="3 4">
    <name type="scientific">Pedobacter roseus</name>
    <dbReference type="NCBI Taxonomy" id="336820"/>
    <lineage>
        <taxon>Bacteria</taxon>
        <taxon>Pseudomonadati</taxon>
        <taxon>Bacteroidota</taxon>
        <taxon>Sphingobacteriia</taxon>
        <taxon>Sphingobacteriales</taxon>
        <taxon>Sphingobacteriaceae</taxon>
        <taxon>Pedobacter</taxon>
    </lineage>
</organism>
<dbReference type="Pfam" id="PF13568">
    <property type="entry name" value="OMP_b-brl_2"/>
    <property type="match status" value="1"/>
</dbReference>
<reference evidence="3 4" key="1">
    <citation type="submission" date="2020-08" db="EMBL/GenBank/DDBJ databases">
        <title>Genome sequence of Pedobacter roseus KACC 11594T.</title>
        <authorList>
            <person name="Hyun D.-W."/>
            <person name="Bae J.-W."/>
        </authorList>
    </citation>
    <scope>NUCLEOTIDE SEQUENCE [LARGE SCALE GENOMIC DNA]</scope>
    <source>
        <strain evidence="3 4">KACC 11594</strain>
    </source>
</reference>
<dbReference type="RefSeq" id="WP_187591640.1">
    <property type="nucleotide sequence ID" value="NZ_CP060723.1"/>
</dbReference>
<gene>
    <name evidence="3" type="ORF">H9L23_17805</name>
</gene>
<name>A0A7G9QC90_9SPHI</name>
<accession>A0A7G9QC90</accession>
<feature type="signal peptide" evidence="1">
    <location>
        <begin position="1"/>
        <end position="19"/>
    </location>
</feature>
<dbReference type="Proteomes" id="UP000515806">
    <property type="component" value="Chromosome"/>
</dbReference>
<dbReference type="EMBL" id="CP060723">
    <property type="protein sequence ID" value="QNN40965.1"/>
    <property type="molecule type" value="Genomic_DNA"/>
</dbReference>
<evidence type="ECO:0000259" key="2">
    <source>
        <dbReference type="Pfam" id="PF13568"/>
    </source>
</evidence>
<protein>
    <submittedName>
        <fullName evidence="3">PorT family protein</fullName>
    </submittedName>
</protein>
<feature type="chain" id="PRO_5028858525" evidence="1">
    <location>
        <begin position="20"/>
        <end position="246"/>
    </location>
</feature>
<feature type="domain" description="Outer membrane protein beta-barrel" evidence="2">
    <location>
        <begin position="18"/>
        <end position="221"/>
    </location>
</feature>
<evidence type="ECO:0000256" key="1">
    <source>
        <dbReference type="SAM" id="SignalP"/>
    </source>
</evidence>
<dbReference type="InterPro" id="IPR025665">
    <property type="entry name" value="Beta-barrel_OMP_2"/>
</dbReference>
<keyword evidence="4" id="KW-1185">Reference proteome</keyword>
<sequence length="246" mass="25752">MKKLLLSASVLLLATGAFAQTKMTGETSRFGIKAGVNLSKFHAGGDDAAANAFNDNAKNNVGFNVTAFGDFGVGNNFFIQPGVSLQNKGNKFESTGTSTIGNNTITTTSSVKTNLMAIEVPINAVFRIPTGDAGAVQISAGPYIGFNISGKDKGENVVTTVNNSNNNSTTVTSSNDRDLSFGSANDKNYNSTEFGANFGLSYRTNSGFLVGANYGLGLTDLTPKDRQANSNKLTNRVLGFSVGYSF</sequence>
<proteinExistence type="predicted"/>
<evidence type="ECO:0000313" key="3">
    <source>
        <dbReference type="EMBL" id="QNN40965.1"/>
    </source>
</evidence>
<dbReference type="KEGG" id="proe:H9L23_17805"/>
<evidence type="ECO:0000313" key="4">
    <source>
        <dbReference type="Proteomes" id="UP000515806"/>
    </source>
</evidence>
<dbReference type="AlphaFoldDB" id="A0A7G9QC90"/>
<keyword evidence="1" id="KW-0732">Signal</keyword>